<sequence length="428" mass="47089">MPDIHARLSPSSAHRWMVCSGSLALESTVPDKGSPFAVEGTAAHALGECVLRNRQEGSGNLGQNTSDYLGTYPLNQADTPQVNEEMVEAVGQYVETVWSLAEGKELLIEQKVDFSDVIGVENSFGTADAIILDPDELQIHDLKYGKGVKVDAENNEQLQLYALGALDQFSMLYDFKTVRLFIHQPRLNHVSEWALTVDELIAFGERAKEAATEAVVTCSIAECEGVNTLPPTSFNPGEKQCRFCKAKGGLCAAEAQHALELVKGDFVDLTAPLEGQLSEAPQRITVLKPSQLAEIYKGLDFVENFCKTLRIRVSDELNSGHTIPGLKLVTGKLGNRTWGNETEAEATLKAFRLKREEMYNMKLISPTQAEKLIKKDNPRRWTKLESLITRAEGKPVVAFESDPRPALVINPENDFDDVSDDSLAADLI</sequence>
<dbReference type="AlphaFoldDB" id="B6XJ57"/>
<evidence type="ECO:0000313" key="2">
    <source>
        <dbReference type="Proteomes" id="UP000003729"/>
    </source>
</evidence>
<gene>
    <name evidence="1" type="ORF">PROVALCAL_03408</name>
</gene>
<name>B6XJ57_9GAMM</name>
<proteinExistence type="predicted"/>
<dbReference type="eggNOG" id="COG2887">
    <property type="taxonomic scope" value="Bacteria"/>
</dbReference>
<reference evidence="1 2" key="2">
    <citation type="submission" date="2008-10" db="EMBL/GenBank/DDBJ databases">
        <authorList>
            <person name="Fulton L."/>
            <person name="Clifton S."/>
            <person name="Fulton B."/>
            <person name="Xu J."/>
            <person name="Minx P."/>
            <person name="Pepin K.H."/>
            <person name="Johnson M."/>
            <person name="Bhonagiri V."/>
            <person name="Nash W.E."/>
            <person name="Mardis E.R."/>
            <person name="Wilson R.K."/>
        </authorList>
    </citation>
    <scope>NUCLEOTIDE SEQUENCE [LARGE SCALE GENOMIC DNA]</scope>
    <source>
        <strain evidence="1 2">DSM 30120</strain>
    </source>
</reference>
<evidence type="ECO:0000313" key="1">
    <source>
        <dbReference type="EMBL" id="EEB44594.1"/>
    </source>
</evidence>
<reference evidence="1 2" key="1">
    <citation type="submission" date="2008-10" db="EMBL/GenBank/DDBJ databases">
        <title>Draft genome sequence of Providencia alcalifaciens (DSM 30120).</title>
        <authorList>
            <person name="Sudarsanam P."/>
            <person name="Ley R."/>
            <person name="Guruge J."/>
            <person name="Turnbaugh P.J."/>
            <person name="Mahowald M."/>
            <person name="Liep D."/>
            <person name="Gordon J."/>
        </authorList>
    </citation>
    <scope>NUCLEOTIDE SEQUENCE [LARGE SCALE GENOMIC DNA]</scope>
    <source>
        <strain evidence="1 2">DSM 30120</strain>
    </source>
</reference>
<dbReference type="Gene3D" id="3.90.320.10">
    <property type="match status" value="1"/>
</dbReference>
<organism evidence="1 2">
    <name type="scientific">Providencia alcalifaciens DSM 30120</name>
    <dbReference type="NCBI Taxonomy" id="520999"/>
    <lineage>
        <taxon>Bacteria</taxon>
        <taxon>Pseudomonadati</taxon>
        <taxon>Pseudomonadota</taxon>
        <taxon>Gammaproteobacteria</taxon>
        <taxon>Enterobacterales</taxon>
        <taxon>Morganellaceae</taxon>
        <taxon>Providencia</taxon>
    </lineage>
</organism>
<dbReference type="GeneID" id="57293267"/>
<dbReference type="Pfam" id="PF10926">
    <property type="entry name" value="DUF2800"/>
    <property type="match status" value="1"/>
</dbReference>
<dbReference type="Proteomes" id="UP000003729">
    <property type="component" value="Unassembled WGS sequence"/>
</dbReference>
<evidence type="ECO:0008006" key="3">
    <source>
        <dbReference type="Google" id="ProtNLM"/>
    </source>
</evidence>
<comment type="caution">
    <text evidence="1">The sequence shown here is derived from an EMBL/GenBank/DDBJ whole genome shotgun (WGS) entry which is preliminary data.</text>
</comment>
<accession>B6XJ57</accession>
<dbReference type="InterPro" id="IPR011604">
    <property type="entry name" value="PDDEXK-like_dom_sf"/>
</dbReference>
<dbReference type="EMBL" id="ABXW01000062">
    <property type="protein sequence ID" value="EEB44594.1"/>
    <property type="molecule type" value="Genomic_DNA"/>
</dbReference>
<protein>
    <recommendedName>
        <fullName evidence="3">PD-(D/E)XK endonuclease-like domain-containing protein</fullName>
    </recommendedName>
</protein>
<dbReference type="RefSeq" id="WP_006660327.1">
    <property type="nucleotide sequence ID" value="NZ_ABXW01000062.1"/>
</dbReference>
<dbReference type="InterPro" id="IPR021229">
    <property type="entry name" value="DUF2800"/>
</dbReference>